<keyword evidence="3" id="KW-1185">Reference proteome</keyword>
<reference evidence="2 3" key="1">
    <citation type="submission" date="2019-12" db="EMBL/GenBank/DDBJ databases">
        <title>Whole genome shotgun sequence of Streptomyces hygroscopicus subsp. glebosus NBRC 13786.</title>
        <authorList>
            <person name="Ichikawa N."/>
            <person name="Kimura A."/>
            <person name="Kitahashi Y."/>
            <person name="Komaki H."/>
            <person name="Tamura T."/>
        </authorList>
    </citation>
    <scope>NUCLEOTIDE SEQUENCE [LARGE SCALE GENOMIC DNA]</scope>
    <source>
        <strain evidence="2 3">NBRC 13786</strain>
    </source>
</reference>
<dbReference type="EMBL" id="BLIO01000001">
    <property type="protein sequence ID" value="GFE17076.1"/>
    <property type="molecule type" value="Genomic_DNA"/>
</dbReference>
<evidence type="ECO:0000313" key="3">
    <source>
        <dbReference type="Proteomes" id="UP000430079"/>
    </source>
</evidence>
<accession>A0A640T465</accession>
<comment type="caution">
    <text evidence="2">The sequence shown here is derived from an EMBL/GenBank/DDBJ whole genome shotgun (WGS) entry which is preliminary data.</text>
</comment>
<dbReference type="Proteomes" id="UP000430079">
    <property type="component" value="Unassembled WGS sequence"/>
</dbReference>
<feature type="compositionally biased region" description="Polar residues" evidence="1">
    <location>
        <begin position="55"/>
        <end position="67"/>
    </location>
</feature>
<feature type="region of interest" description="Disordered" evidence="1">
    <location>
        <begin position="1"/>
        <end position="108"/>
    </location>
</feature>
<dbReference type="AlphaFoldDB" id="A0A640T465"/>
<name>A0A640T465_9ACTN</name>
<protein>
    <submittedName>
        <fullName evidence="2">Uncharacterized protein</fullName>
    </submittedName>
</protein>
<evidence type="ECO:0000256" key="1">
    <source>
        <dbReference type="SAM" id="MobiDB-lite"/>
    </source>
</evidence>
<gene>
    <name evidence="2" type="ORF">Sgleb_51230</name>
</gene>
<proteinExistence type="predicted"/>
<organism evidence="2 3">
    <name type="scientific">Streptomyces glebosus</name>
    <dbReference type="NCBI Taxonomy" id="249580"/>
    <lineage>
        <taxon>Bacteria</taxon>
        <taxon>Bacillati</taxon>
        <taxon>Actinomycetota</taxon>
        <taxon>Actinomycetes</taxon>
        <taxon>Kitasatosporales</taxon>
        <taxon>Streptomycetaceae</taxon>
        <taxon>Streptomyces</taxon>
    </lineage>
</organism>
<sequence>MLYSIQRRCERTGLLDPVGGDEHTTGRSPAPLKAAFPRRPGWRQLPRGESGENEGGTSAQVPPSSDRTGARGPSSGLSPPDAPSGPQGQAGGMAEHPPVIVHPPSPTGGRRVTIEGEILGLAYSSVDLLEFLRRAGLDTDVVSLDDHDLIEWRGGGHNVWI</sequence>
<evidence type="ECO:0000313" key="2">
    <source>
        <dbReference type="EMBL" id="GFE17076.1"/>
    </source>
</evidence>